<proteinExistence type="predicted"/>
<dbReference type="Proteomes" id="UP000664859">
    <property type="component" value="Unassembled WGS sequence"/>
</dbReference>
<protein>
    <submittedName>
        <fullName evidence="1">Uncharacterized protein</fullName>
    </submittedName>
</protein>
<keyword evidence="2" id="KW-1185">Reference proteome</keyword>
<gene>
    <name evidence="1" type="ORF">JKP88DRAFT_240798</name>
</gene>
<name>A0A836CPU1_9STRA</name>
<evidence type="ECO:0000313" key="1">
    <source>
        <dbReference type="EMBL" id="KAG5193164.1"/>
    </source>
</evidence>
<dbReference type="AlphaFoldDB" id="A0A836CPU1"/>
<comment type="caution">
    <text evidence="1">The sequence shown here is derived from an EMBL/GenBank/DDBJ whole genome shotgun (WGS) entry which is preliminary data.</text>
</comment>
<reference evidence="1" key="1">
    <citation type="submission" date="2021-02" db="EMBL/GenBank/DDBJ databases">
        <title>First Annotated Genome of the Yellow-green Alga Tribonema minus.</title>
        <authorList>
            <person name="Mahan K.M."/>
        </authorList>
    </citation>
    <scope>NUCLEOTIDE SEQUENCE</scope>
    <source>
        <strain evidence="1">UTEX B ZZ1240</strain>
    </source>
</reference>
<organism evidence="1 2">
    <name type="scientific">Tribonema minus</name>
    <dbReference type="NCBI Taxonomy" id="303371"/>
    <lineage>
        <taxon>Eukaryota</taxon>
        <taxon>Sar</taxon>
        <taxon>Stramenopiles</taxon>
        <taxon>Ochrophyta</taxon>
        <taxon>PX clade</taxon>
        <taxon>Xanthophyceae</taxon>
        <taxon>Tribonematales</taxon>
        <taxon>Tribonemataceae</taxon>
        <taxon>Tribonema</taxon>
    </lineage>
</organism>
<sequence>MGAAFFGSNEENEMMRKVREFAANPGVCGPGGLLKPMDAEARKAWDERAVLDNIRMLIRHQFMTAPLLLANEAFHETFRRELQHTAACRMRQEVYGRLYAHPSGWVDVSPKPDILNVSRPRRAQGVLKATTDPEAREVFEERTRFHNIRMLLQHKLKTGPLLLANEAFHETFRMSGFGDTSTQPLGWA</sequence>
<accession>A0A836CPU1</accession>
<dbReference type="EMBL" id="JAFCMP010000001">
    <property type="protein sequence ID" value="KAG5193164.1"/>
    <property type="molecule type" value="Genomic_DNA"/>
</dbReference>
<evidence type="ECO:0000313" key="2">
    <source>
        <dbReference type="Proteomes" id="UP000664859"/>
    </source>
</evidence>